<reference evidence="1" key="1">
    <citation type="submission" date="2018-05" db="EMBL/GenBank/DDBJ databases">
        <authorList>
            <person name="Lanie J.A."/>
            <person name="Ng W.-L."/>
            <person name="Kazmierczak K.M."/>
            <person name="Andrzejewski T.M."/>
            <person name="Davidsen T.M."/>
            <person name="Wayne K.J."/>
            <person name="Tettelin H."/>
            <person name="Glass J.I."/>
            <person name="Rusch D."/>
            <person name="Podicherti R."/>
            <person name="Tsui H.-C.T."/>
            <person name="Winkler M.E."/>
        </authorList>
    </citation>
    <scope>NUCLEOTIDE SEQUENCE</scope>
</reference>
<proteinExistence type="predicted"/>
<dbReference type="EMBL" id="UINC01192173">
    <property type="protein sequence ID" value="SVE07178.1"/>
    <property type="molecule type" value="Genomic_DNA"/>
</dbReference>
<name>A0A383AJ95_9ZZZZ</name>
<evidence type="ECO:0000313" key="1">
    <source>
        <dbReference type="EMBL" id="SVE07178.1"/>
    </source>
</evidence>
<accession>A0A383AJ95</accession>
<dbReference type="AlphaFoldDB" id="A0A383AJ95"/>
<protein>
    <submittedName>
        <fullName evidence="1">Uncharacterized protein</fullName>
    </submittedName>
</protein>
<organism evidence="1">
    <name type="scientific">marine metagenome</name>
    <dbReference type="NCBI Taxonomy" id="408172"/>
    <lineage>
        <taxon>unclassified sequences</taxon>
        <taxon>metagenomes</taxon>
        <taxon>ecological metagenomes</taxon>
    </lineage>
</organism>
<sequence>MKQTDIDIDFADRERILKLIDCVPAMQIKDNEVRKHNSGVYVTAIPYDPINDCASIDYKSAEERGYFKLDFLNVNVYKLIKDKEHYQKMLEQEPPWERLKEKEFVEKIIHISNHYELIKNMEVNSVPRMAMFLAVIRPGKRHLLGQKWGKIADDIWSIPDDESYYFKKSHSVSYAVLVALHMNLINEKESLST</sequence>
<gene>
    <name evidence="1" type="ORF">METZ01_LOCUS460032</name>
</gene>